<evidence type="ECO:0000256" key="3">
    <source>
        <dbReference type="ARBA" id="ARBA00022552"/>
    </source>
</evidence>
<dbReference type="InterPro" id="IPR011033">
    <property type="entry name" value="PRC_barrel-like_sf"/>
</dbReference>
<comment type="domain">
    <text evidence="5">The PRC barrel domain binds ribosomal protein uS19.</text>
</comment>
<dbReference type="AlphaFoldDB" id="A0A1Q8YDA2"/>
<dbReference type="SUPFAM" id="SSF50346">
    <property type="entry name" value="PRC-barrel domain"/>
    <property type="match status" value="1"/>
</dbReference>
<sequence length="187" mass="20500">MLPGLEAAELPADAIEVGRIADAWGIKGWFKVLPYSANPEALFSSKSWFLLPTGKGTTTFEGVGRLNIKEAKAHSDTVVASAHGVDDRNAADGLRGARIFIAKSSFPTPQKDEYYWVDLIGLAVVNRESVVLGEVRELLSTGPQTVLVIDDLVDGQTLQRMIPFVAAYIDDVDLITRRILVDWQPDY</sequence>
<dbReference type="GO" id="GO:0042274">
    <property type="term" value="P:ribosomal small subunit biogenesis"/>
    <property type="evidence" value="ECO:0007669"/>
    <property type="project" value="UniProtKB-UniRule"/>
</dbReference>
<keyword evidence="9" id="KW-1185">Reference proteome</keyword>
<evidence type="ECO:0000259" key="6">
    <source>
        <dbReference type="Pfam" id="PF01782"/>
    </source>
</evidence>
<dbReference type="Pfam" id="PF24986">
    <property type="entry name" value="PRC_RimM"/>
    <property type="match status" value="1"/>
</dbReference>
<name>A0A1Q8YDA2_9BURK</name>
<evidence type="ECO:0000313" key="9">
    <source>
        <dbReference type="Proteomes" id="UP000185911"/>
    </source>
</evidence>
<accession>A0A1Q8YDA2</accession>
<comment type="subcellular location">
    <subcellularLocation>
        <location evidence="5">Cytoplasm</location>
    </subcellularLocation>
</comment>
<dbReference type="InterPro" id="IPR011961">
    <property type="entry name" value="RimM"/>
</dbReference>
<dbReference type="EMBL" id="MSYM01000013">
    <property type="protein sequence ID" value="OLP05982.1"/>
    <property type="molecule type" value="Genomic_DNA"/>
</dbReference>
<reference evidence="8 9" key="1">
    <citation type="submission" date="2017-01" db="EMBL/GenBank/DDBJ databases">
        <title>Genome sequence of Rhodoferax antarcticus ANT.BR, a psychrophilic purple nonsulfur bacterium from an Antarctic microbial mat.</title>
        <authorList>
            <person name="Baker J."/>
            <person name="Riester C."/>
            <person name="Skinner B."/>
            <person name="Newell A."/>
            <person name="Swingley W."/>
            <person name="Madigan M."/>
            <person name="Jung D."/>
            <person name="Asao M."/>
            <person name="Chen M."/>
            <person name="Loughlin P."/>
            <person name="Pan H."/>
            <person name="Lin S."/>
            <person name="Li N."/>
            <person name="Shaw J."/>
            <person name="Prado M."/>
            <person name="Sherman C."/>
            <person name="Li X."/>
            <person name="Tang J."/>
            <person name="Blankenship R."/>
            <person name="Zhao T."/>
            <person name="Touchman J."/>
            <person name="Sattley M."/>
        </authorList>
    </citation>
    <scope>NUCLEOTIDE SEQUENCE [LARGE SCALE GENOMIC DNA]</scope>
    <source>
        <strain evidence="8 9">ANT.BR</strain>
    </source>
</reference>
<proteinExistence type="inferred from homology"/>
<dbReference type="PANTHER" id="PTHR33692:SF1">
    <property type="entry name" value="RIBOSOME MATURATION FACTOR RIMM"/>
    <property type="match status" value="1"/>
</dbReference>
<evidence type="ECO:0000313" key="8">
    <source>
        <dbReference type="EMBL" id="OLP05982.1"/>
    </source>
</evidence>
<dbReference type="GO" id="GO:0005840">
    <property type="term" value="C:ribosome"/>
    <property type="evidence" value="ECO:0007669"/>
    <property type="project" value="InterPro"/>
</dbReference>
<dbReference type="NCBIfam" id="TIGR02273">
    <property type="entry name" value="16S_RimM"/>
    <property type="match status" value="1"/>
</dbReference>
<dbReference type="InterPro" id="IPR056792">
    <property type="entry name" value="PRC_RimM"/>
</dbReference>
<evidence type="ECO:0000256" key="2">
    <source>
        <dbReference type="ARBA" id="ARBA00022517"/>
    </source>
</evidence>
<comment type="subunit">
    <text evidence="5">Binds ribosomal protein uS19.</text>
</comment>
<dbReference type="GO" id="GO:0006364">
    <property type="term" value="P:rRNA processing"/>
    <property type="evidence" value="ECO:0007669"/>
    <property type="project" value="UniProtKB-UniRule"/>
</dbReference>
<keyword evidence="4 5" id="KW-0143">Chaperone</keyword>
<dbReference type="InterPro" id="IPR002676">
    <property type="entry name" value="RimM_N"/>
</dbReference>
<dbReference type="GO" id="GO:0043022">
    <property type="term" value="F:ribosome binding"/>
    <property type="evidence" value="ECO:0007669"/>
    <property type="project" value="InterPro"/>
</dbReference>
<evidence type="ECO:0000256" key="1">
    <source>
        <dbReference type="ARBA" id="ARBA00022490"/>
    </source>
</evidence>
<dbReference type="Pfam" id="PF01782">
    <property type="entry name" value="RimM"/>
    <property type="match status" value="1"/>
</dbReference>
<keyword evidence="2 5" id="KW-0690">Ribosome biogenesis</keyword>
<dbReference type="PANTHER" id="PTHR33692">
    <property type="entry name" value="RIBOSOME MATURATION FACTOR RIMM"/>
    <property type="match status" value="1"/>
</dbReference>
<feature type="domain" description="RimM N-terminal" evidence="6">
    <location>
        <begin position="17"/>
        <end position="104"/>
    </location>
</feature>
<gene>
    <name evidence="5 8" type="primary">rimM</name>
    <name evidence="8" type="ORF">BLL52_2211</name>
</gene>
<evidence type="ECO:0000259" key="7">
    <source>
        <dbReference type="Pfam" id="PF24986"/>
    </source>
</evidence>
<dbReference type="Proteomes" id="UP000185911">
    <property type="component" value="Unassembled WGS sequence"/>
</dbReference>
<dbReference type="STRING" id="81479.RA876_05315"/>
<evidence type="ECO:0000256" key="4">
    <source>
        <dbReference type="ARBA" id="ARBA00023186"/>
    </source>
</evidence>
<dbReference type="GO" id="GO:0005737">
    <property type="term" value="C:cytoplasm"/>
    <property type="evidence" value="ECO:0007669"/>
    <property type="project" value="UniProtKB-SubCell"/>
</dbReference>
<dbReference type="HAMAP" id="MF_00014">
    <property type="entry name" value="Ribosome_mat_RimM"/>
    <property type="match status" value="1"/>
</dbReference>
<comment type="caution">
    <text evidence="8">The sequence shown here is derived from an EMBL/GenBank/DDBJ whole genome shotgun (WGS) entry which is preliminary data.</text>
</comment>
<protein>
    <recommendedName>
        <fullName evidence="5">Ribosome maturation factor RimM</fullName>
    </recommendedName>
</protein>
<dbReference type="InterPro" id="IPR009000">
    <property type="entry name" value="Transl_B-barrel_sf"/>
</dbReference>
<organism evidence="8 9">
    <name type="scientific">Rhodoferax antarcticus ANT.BR</name>
    <dbReference type="NCBI Taxonomy" id="1111071"/>
    <lineage>
        <taxon>Bacteria</taxon>
        <taxon>Pseudomonadati</taxon>
        <taxon>Pseudomonadota</taxon>
        <taxon>Betaproteobacteria</taxon>
        <taxon>Burkholderiales</taxon>
        <taxon>Comamonadaceae</taxon>
        <taxon>Rhodoferax</taxon>
    </lineage>
</organism>
<evidence type="ECO:0000256" key="5">
    <source>
        <dbReference type="HAMAP-Rule" id="MF_00014"/>
    </source>
</evidence>
<comment type="similarity">
    <text evidence="5">Belongs to the RimM family.</text>
</comment>
<keyword evidence="3 5" id="KW-0698">rRNA processing</keyword>
<comment type="function">
    <text evidence="5">An accessory protein needed during the final step in the assembly of 30S ribosomal subunit, possibly for assembly of the head region. Essential for efficient processing of 16S rRNA. May be needed both before and after RbfA during the maturation of 16S rRNA. It has affinity for free ribosomal 30S subunits but not for 70S ribosomes.</text>
</comment>
<feature type="domain" description="Ribosome maturation factor RimM PRC barrel" evidence="7">
    <location>
        <begin position="116"/>
        <end position="186"/>
    </location>
</feature>
<dbReference type="Gene3D" id="2.40.30.60">
    <property type="entry name" value="RimM"/>
    <property type="match status" value="1"/>
</dbReference>
<keyword evidence="1 5" id="KW-0963">Cytoplasm</keyword>
<dbReference type="InterPro" id="IPR036976">
    <property type="entry name" value="RimM_N_sf"/>
</dbReference>
<dbReference type="SUPFAM" id="SSF50447">
    <property type="entry name" value="Translation proteins"/>
    <property type="match status" value="1"/>
</dbReference>
<dbReference type="Gene3D" id="2.30.30.240">
    <property type="entry name" value="PRC-barrel domain"/>
    <property type="match status" value="1"/>
</dbReference>
<dbReference type="RefSeq" id="WP_075586519.1">
    <property type="nucleotide sequence ID" value="NZ_MSYM01000013.1"/>
</dbReference>